<dbReference type="InterPro" id="IPR029063">
    <property type="entry name" value="SAM-dependent_MTases_sf"/>
</dbReference>
<dbReference type="PANTHER" id="PTHR43464">
    <property type="entry name" value="METHYLTRANSFERASE"/>
    <property type="match status" value="1"/>
</dbReference>
<evidence type="ECO:0000256" key="2">
    <source>
        <dbReference type="ARBA" id="ARBA00022679"/>
    </source>
</evidence>
<reference evidence="5 6" key="1">
    <citation type="submission" date="2023-09" db="EMBL/GenBank/DDBJ databases">
        <title>Description of three actinobacteria isolated from air of manufacturing shop in a pharmaceutical factory.</title>
        <authorList>
            <person name="Zhang D.-F."/>
        </authorList>
    </citation>
    <scope>NUCLEOTIDE SEQUENCE [LARGE SCALE GENOMIC DNA]</scope>
    <source>
        <strain evidence="5 6">LY-0111</strain>
    </source>
</reference>
<dbReference type="RefSeq" id="WP_310548387.1">
    <property type="nucleotide sequence ID" value="NZ_JAVKGR010000007.1"/>
</dbReference>
<protein>
    <submittedName>
        <fullName evidence="5">Class I SAM-dependent methyltransferase</fullName>
        <ecNumber evidence="5">2.1.-.-</ecNumber>
    </submittedName>
</protein>
<evidence type="ECO:0000256" key="1">
    <source>
        <dbReference type="ARBA" id="ARBA00022603"/>
    </source>
</evidence>
<organism evidence="5 6">
    <name type="scientific">Nesterenkonia aerolata</name>
    <dbReference type="NCBI Taxonomy" id="3074079"/>
    <lineage>
        <taxon>Bacteria</taxon>
        <taxon>Bacillati</taxon>
        <taxon>Actinomycetota</taxon>
        <taxon>Actinomycetes</taxon>
        <taxon>Micrococcales</taxon>
        <taxon>Micrococcaceae</taxon>
        <taxon>Nesterenkonia</taxon>
    </lineage>
</organism>
<accession>A0ABU2DSB4</accession>
<evidence type="ECO:0000313" key="6">
    <source>
        <dbReference type="Proteomes" id="UP001251870"/>
    </source>
</evidence>
<feature type="domain" description="Methyltransferase" evidence="4">
    <location>
        <begin position="51"/>
        <end position="171"/>
    </location>
</feature>
<name>A0ABU2DSB4_9MICC</name>
<sequence>MTHRGVHEPDDGASWFTGERRHISTGFDDRQTAGSRRLCAAVAHHLSPDAGNILDIGCGGGEILQLALALWPNARFVGIDPEPEALARAKHRLQESRVRLISASAETLDSAVDVEEAFDLIICHLNLALWDSPEDGLAQAAARLAPGGVLYVVDLSRPSDAELRELLSLTESEEEREYLTVQAETSMTLEDAEQLARGVVGTCPHPLHLRVARGGLAGYSFDSAEAAELWSDPHIRDAVAALEDSSQKTPSADPVLYWEFRRHG</sequence>
<dbReference type="GO" id="GO:0032259">
    <property type="term" value="P:methylation"/>
    <property type="evidence" value="ECO:0007669"/>
    <property type="project" value="UniProtKB-KW"/>
</dbReference>
<dbReference type="Proteomes" id="UP001251870">
    <property type="component" value="Unassembled WGS sequence"/>
</dbReference>
<dbReference type="CDD" id="cd02440">
    <property type="entry name" value="AdoMet_MTases"/>
    <property type="match status" value="1"/>
</dbReference>
<dbReference type="GO" id="GO:0008168">
    <property type="term" value="F:methyltransferase activity"/>
    <property type="evidence" value="ECO:0007669"/>
    <property type="project" value="UniProtKB-KW"/>
</dbReference>
<evidence type="ECO:0000313" key="5">
    <source>
        <dbReference type="EMBL" id="MDR8019397.1"/>
    </source>
</evidence>
<comment type="caution">
    <text evidence="5">The sequence shown here is derived from an EMBL/GenBank/DDBJ whole genome shotgun (WGS) entry which is preliminary data.</text>
</comment>
<keyword evidence="3" id="KW-0949">S-adenosyl-L-methionine</keyword>
<dbReference type="EMBL" id="JAVKGR010000007">
    <property type="protein sequence ID" value="MDR8019397.1"/>
    <property type="molecule type" value="Genomic_DNA"/>
</dbReference>
<dbReference type="Gene3D" id="3.40.50.150">
    <property type="entry name" value="Vaccinia Virus protein VP39"/>
    <property type="match status" value="1"/>
</dbReference>
<evidence type="ECO:0000256" key="3">
    <source>
        <dbReference type="ARBA" id="ARBA00022691"/>
    </source>
</evidence>
<evidence type="ECO:0000259" key="4">
    <source>
        <dbReference type="Pfam" id="PF13847"/>
    </source>
</evidence>
<proteinExistence type="predicted"/>
<dbReference type="Pfam" id="PF13847">
    <property type="entry name" value="Methyltransf_31"/>
    <property type="match status" value="1"/>
</dbReference>
<dbReference type="SUPFAM" id="SSF53335">
    <property type="entry name" value="S-adenosyl-L-methionine-dependent methyltransferases"/>
    <property type="match status" value="1"/>
</dbReference>
<dbReference type="InterPro" id="IPR025714">
    <property type="entry name" value="Methyltranfer_dom"/>
</dbReference>
<keyword evidence="2 5" id="KW-0808">Transferase</keyword>
<dbReference type="PANTHER" id="PTHR43464:SF19">
    <property type="entry name" value="UBIQUINONE BIOSYNTHESIS O-METHYLTRANSFERASE, MITOCHONDRIAL"/>
    <property type="match status" value="1"/>
</dbReference>
<dbReference type="EC" id="2.1.-.-" evidence="5"/>
<keyword evidence="6" id="KW-1185">Reference proteome</keyword>
<keyword evidence="1 5" id="KW-0489">Methyltransferase</keyword>
<gene>
    <name evidence="5" type="ORF">RIL96_07430</name>
</gene>